<reference evidence="8 9" key="1">
    <citation type="submission" date="2022-05" db="EMBL/GenBank/DDBJ databases">
        <authorList>
            <person name="Park J.-S."/>
        </authorList>
    </citation>
    <scope>NUCLEOTIDE SEQUENCE [LARGE SCALE GENOMIC DNA]</scope>
    <source>
        <strain evidence="8 9">2012CJ34-2</strain>
    </source>
</reference>
<keyword evidence="5 7" id="KW-0472">Membrane</keyword>
<comment type="similarity">
    <text evidence="7">Belongs to the FtsB family.</text>
</comment>
<comment type="caution">
    <text evidence="8">The sequence shown here is derived from an EMBL/GenBank/DDBJ whole genome shotgun (WGS) entry which is preliminary data.</text>
</comment>
<evidence type="ECO:0000256" key="6">
    <source>
        <dbReference type="ARBA" id="ARBA00023306"/>
    </source>
</evidence>
<dbReference type="InterPro" id="IPR007060">
    <property type="entry name" value="FtsL/DivIC"/>
</dbReference>
<dbReference type="HAMAP" id="MF_00599">
    <property type="entry name" value="FtsB"/>
    <property type="match status" value="1"/>
</dbReference>
<evidence type="ECO:0000256" key="5">
    <source>
        <dbReference type="ARBA" id="ARBA00023136"/>
    </source>
</evidence>
<dbReference type="Pfam" id="PF04977">
    <property type="entry name" value="DivIC"/>
    <property type="match status" value="1"/>
</dbReference>
<organism evidence="8 9">
    <name type="scientific">Parendozoicomonas callyspongiae</name>
    <dbReference type="NCBI Taxonomy" id="2942213"/>
    <lineage>
        <taxon>Bacteria</taxon>
        <taxon>Pseudomonadati</taxon>
        <taxon>Pseudomonadota</taxon>
        <taxon>Gammaproteobacteria</taxon>
        <taxon>Oceanospirillales</taxon>
        <taxon>Endozoicomonadaceae</taxon>
        <taxon>Parendozoicomonas</taxon>
    </lineage>
</organism>
<keyword evidence="7" id="KW-0997">Cell inner membrane</keyword>
<evidence type="ECO:0000256" key="2">
    <source>
        <dbReference type="ARBA" id="ARBA00022618"/>
    </source>
</evidence>
<name>A0ABT0PD89_9GAMM</name>
<keyword evidence="1 7" id="KW-1003">Cell membrane</keyword>
<feature type="topological domain" description="Periplasmic" evidence="7">
    <location>
        <begin position="22"/>
        <end position="96"/>
    </location>
</feature>
<evidence type="ECO:0000256" key="1">
    <source>
        <dbReference type="ARBA" id="ARBA00022475"/>
    </source>
</evidence>
<comment type="subunit">
    <text evidence="7">Part of a complex composed of FtsB, FtsL and FtsQ.</text>
</comment>
<gene>
    <name evidence="7" type="primary">ftsB</name>
    <name evidence="8" type="ORF">M3P05_05020</name>
</gene>
<evidence type="ECO:0000256" key="4">
    <source>
        <dbReference type="ARBA" id="ARBA00022989"/>
    </source>
</evidence>
<dbReference type="PANTHER" id="PTHR37485">
    <property type="entry name" value="CELL DIVISION PROTEIN FTSB"/>
    <property type="match status" value="1"/>
</dbReference>
<accession>A0ABT0PD89</accession>
<sequence length="96" mass="11090">MRPIVITLSFFLVVLQYRLWIGEGSFAQHQSVREQIAERVQDNRTLQARNDALAAKVIALQQGRSEGLYGLPAVEEYARQELGMIRKDETFFYMPD</sequence>
<comment type="subcellular location">
    <subcellularLocation>
        <location evidence="7">Cell inner membrane</location>
        <topology evidence="7">Single-pass type II membrane protein</topology>
    </subcellularLocation>
    <text evidence="7">Localizes to the division septum.</text>
</comment>
<keyword evidence="3 7" id="KW-0812">Transmembrane</keyword>
<keyword evidence="9" id="KW-1185">Reference proteome</keyword>
<dbReference type="EMBL" id="JAMFLX010000005">
    <property type="protein sequence ID" value="MCL6269305.1"/>
    <property type="molecule type" value="Genomic_DNA"/>
</dbReference>
<evidence type="ECO:0000256" key="3">
    <source>
        <dbReference type="ARBA" id="ARBA00022692"/>
    </source>
</evidence>
<dbReference type="Proteomes" id="UP001203338">
    <property type="component" value="Unassembled WGS sequence"/>
</dbReference>
<evidence type="ECO:0000256" key="7">
    <source>
        <dbReference type="HAMAP-Rule" id="MF_00599"/>
    </source>
</evidence>
<dbReference type="InterPro" id="IPR023081">
    <property type="entry name" value="Cell_div_FtsB"/>
</dbReference>
<feature type="topological domain" description="Cytoplasmic" evidence="7">
    <location>
        <begin position="1"/>
        <end position="3"/>
    </location>
</feature>
<proteinExistence type="inferred from homology"/>
<keyword evidence="6 7" id="KW-0131">Cell cycle</keyword>
<protein>
    <recommendedName>
        <fullName evidence="7">Cell division protein FtsB</fullName>
    </recommendedName>
</protein>
<keyword evidence="4 7" id="KW-1133">Transmembrane helix</keyword>
<evidence type="ECO:0000313" key="8">
    <source>
        <dbReference type="EMBL" id="MCL6269305.1"/>
    </source>
</evidence>
<keyword evidence="2 7" id="KW-0132">Cell division</keyword>
<comment type="function">
    <text evidence="7">Essential cell division protein. May link together the upstream cell division proteins, which are predominantly cytoplasmic, with the downstream cell division proteins, which are predominantly periplasmic.</text>
</comment>
<evidence type="ECO:0000313" key="9">
    <source>
        <dbReference type="Proteomes" id="UP001203338"/>
    </source>
</evidence>
<dbReference type="PANTHER" id="PTHR37485:SF1">
    <property type="entry name" value="CELL DIVISION PROTEIN FTSB"/>
    <property type="match status" value="1"/>
</dbReference>
<dbReference type="RefSeq" id="WP_249698281.1">
    <property type="nucleotide sequence ID" value="NZ_JAMFLX010000005.1"/>
</dbReference>